<reference evidence="1 2" key="1">
    <citation type="journal article" date="2011" name="J. Bacteriol.">
        <title>Draft genome sequence of Methylophaga aminisulfidivorans MP T.</title>
        <authorList>
            <person name="Han G.H."/>
            <person name="Kim W."/>
            <person name="Chun J."/>
            <person name="Kim S.W."/>
        </authorList>
    </citation>
    <scope>NUCLEOTIDE SEQUENCE [LARGE SCALE GENOMIC DNA]</scope>
    <source>
        <strain evidence="2">MP(T)</strain>
    </source>
</reference>
<evidence type="ECO:0000313" key="2">
    <source>
        <dbReference type="Proteomes" id="UP000003544"/>
    </source>
</evidence>
<name>F5T1P0_9GAMM</name>
<comment type="caution">
    <text evidence="1">The sequence shown here is derived from an EMBL/GenBank/DDBJ whole genome shotgun (WGS) entry which is preliminary data.</text>
</comment>
<keyword evidence="2" id="KW-1185">Reference proteome</keyword>
<gene>
    <name evidence="1" type="ORF">MAMP_00311</name>
</gene>
<accession>F5T1P0</accession>
<evidence type="ECO:0000313" key="1">
    <source>
        <dbReference type="EMBL" id="EGL53098.1"/>
    </source>
</evidence>
<protein>
    <submittedName>
        <fullName evidence="1">Uncharacterized protein</fullName>
    </submittedName>
</protein>
<organism evidence="1 2">
    <name type="scientific">Methylophaga aminisulfidivorans MP</name>
    <dbReference type="NCBI Taxonomy" id="1026882"/>
    <lineage>
        <taxon>Bacteria</taxon>
        <taxon>Pseudomonadati</taxon>
        <taxon>Pseudomonadota</taxon>
        <taxon>Gammaproteobacteria</taxon>
        <taxon>Thiotrichales</taxon>
        <taxon>Piscirickettsiaceae</taxon>
        <taxon>Methylophaga</taxon>
    </lineage>
</organism>
<sequence>MYAGIFSCFSVSLMHISDRFMTKSLLQIQVCKYDVCFLIMQKKTALYM</sequence>
<proteinExistence type="predicted"/>
<dbReference type="Proteomes" id="UP000003544">
    <property type="component" value="Unassembled WGS sequence"/>
</dbReference>
<dbReference type="AlphaFoldDB" id="F5T1P0"/>
<dbReference type="EMBL" id="AFIG01000003">
    <property type="protein sequence ID" value="EGL53098.1"/>
    <property type="molecule type" value="Genomic_DNA"/>
</dbReference>